<gene>
    <name evidence="6" type="ORF">ACFQRF_07850</name>
</gene>
<evidence type="ECO:0000313" key="7">
    <source>
        <dbReference type="Proteomes" id="UP001596540"/>
    </source>
</evidence>
<sequence>MSHLGERMSALVDGELGHAERERALSHLAVCESCRFEAEMLRRLKRRLSGLGAPEPSMDFMGRLAGLSADDRTPPDDDTPDSPFGPPPMPSRGFLEGLARRTADPAGEVAPRSGFGSMPPLGSSRPIGGGLPRRGGPDDDGTLFGGGTALATLPADDRPDQPAEESPRPARRAAEGMGGLARLRPGWGRTRFAVAGASVVALTLGTAFVVGGQQRDTRPVTPALSEFAVEHALTARQATLPDPAAVTAVDVVRAPRTGGEHGGLGAVPASADGSGSGETAGRR</sequence>
<feature type="region of interest" description="Disordered" evidence="3">
    <location>
        <begin position="66"/>
        <end position="177"/>
    </location>
</feature>
<keyword evidence="7" id="KW-1185">Reference proteome</keyword>
<feature type="compositionally biased region" description="Gly residues" evidence="3">
    <location>
        <begin position="274"/>
        <end position="283"/>
    </location>
</feature>
<feature type="domain" description="Putative zinc-finger" evidence="5">
    <location>
        <begin position="6"/>
        <end position="35"/>
    </location>
</feature>
<name>A0ABW2KEF3_9ACTN</name>
<evidence type="ECO:0000256" key="1">
    <source>
        <dbReference type="ARBA" id="ARBA00023015"/>
    </source>
</evidence>
<comment type="caution">
    <text evidence="6">The sequence shown here is derived from an EMBL/GenBank/DDBJ whole genome shotgun (WGS) entry which is preliminary data.</text>
</comment>
<evidence type="ECO:0000256" key="4">
    <source>
        <dbReference type="SAM" id="Phobius"/>
    </source>
</evidence>
<dbReference type="RefSeq" id="WP_379870067.1">
    <property type="nucleotide sequence ID" value="NZ_JBHTBH010000003.1"/>
</dbReference>
<evidence type="ECO:0000256" key="2">
    <source>
        <dbReference type="ARBA" id="ARBA00023163"/>
    </source>
</evidence>
<feature type="transmembrane region" description="Helical" evidence="4">
    <location>
        <begin position="192"/>
        <end position="212"/>
    </location>
</feature>
<dbReference type="EMBL" id="JBHTBH010000003">
    <property type="protein sequence ID" value="MFC7327655.1"/>
    <property type="molecule type" value="Genomic_DNA"/>
</dbReference>
<proteinExistence type="predicted"/>
<dbReference type="InterPro" id="IPR027383">
    <property type="entry name" value="Znf_put"/>
</dbReference>
<accession>A0ABW2KEF3</accession>
<keyword evidence="4" id="KW-0812">Transmembrane</keyword>
<organism evidence="6 7">
    <name type="scientific">Marinactinospora rubrisoli</name>
    <dbReference type="NCBI Taxonomy" id="2715399"/>
    <lineage>
        <taxon>Bacteria</taxon>
        <taxon>Bacillati</taxon>
        <taxon>Actinomycetota</taxon>
        <taxon>Actinomycetes</taxon>
        <taxon>Streptosporangiales</taxon>
        <taxon>Nocardiopsidaceae</taxon>
        <taxon>Marinactinospora</taxon>
    </lineage>
</organism>
<keyword evidence="4" id="KW-1133">Transmembrane helix</keyword>
<keyword evidence="1" id="KW-0805">Transcription regulation</keyword>
<evidence type="ECO:0000259" key="5">
    <source>
        <dbReference type="Pfam" id="PF13490"/>
    </source>
</evidence>
<dbReference type="Gene3D" id="1.10.10.1320">
    <property type="entry name" value="Anti-sigma factor, zinc-finger domain"/>
    <property type="match status" value="1"/>
</dbReference>
<evidence type="ECO:0000256" key="3">
    <source>
        <dbReference type="SAM" id="MobiDB-lite"/>
    </source>
</evidence>
<dbReference type="Proteomes" id="UP001596540">
    <property type="component" value="Unassembled WGS sequence"/>
</dbReference>
<reference evidence="7" key="1">
    <citation type="journal article" date="2019" name="Int. J. Syst. Evol. Microbiol.">
        <title>The Global Catalogue of Microorganisms (GCM) 10K type strain sequencing project: providing services to taxonomists for standard genome sequencing and annotation.</title>
        <authorList>
            <consortium name="The Broad Institute Genomics Platform"/>
            <consortium name="The Broad Institute Genome Sequencing Center for Infectious Disease"/>
            <person name="Wu L."/>
            <person name="Ma J."/>
        </authorList>
    </citation>
    <scope>NUCLEOTIDE SEQUENCE [LARGE SCALE GENOMIC DNA]</scope>
    <source>
        <strain evidence="7">CGMCC 4.7382</strain>
    </source>
</reference>
<dbReference type="InterPro" id="IPR041916">
    <property type="entry name" value="Anti_sigma_zinc_sf"/>
</dbReference>
<dbReference type="Pfam" id="PF13490">
    <property type="entry name" value="zf-HC2"/>
    <property type="match status" value="1"/>
</dbReference>
<feature type="compositionally biased region" description="Basic and acidic residues" evidence="3">
    <location>
        <begin position="155"/>
        <end position="174"/>
    </location>
</feature>
<protein>
    <submittedName>
        <fullName evidence="6">Zf-HC2 domain-containing protein</fullName>
    </submittedName>
</protein>
<evidence type="ECO:0000313" key="6">
    <source>
        <dbReference type="EMBL" id="MFC7327655.1"/>
    </source>
</evidence>
<feature type="region of interest" description="Disordered" evidence="3">
    <location>
        <begin position="257"/>
        <end position="283"/>
    </location>
</feature>
<keyword evidence="2" id="KW-0804">Transcription</keyword>
<keyword evidence="4" id="KW-0472">Membrane</keyword>